<sequence>MEIGLLSSLQVLDLGTNRLSGSIPSSLGNLSHLRVLDLRGNQFRGSIPPFLSSLLSLEGLYLSNNQLQGSIPRTFGNWSSLTVLALSGNRLSGPIPRELGKLQNLAELYLSNNSLSNNFSFSTIVHLSKLRYVDLSLNTRLVILDTNVIPSFQLSELRLSFCDMSKFNLSVDGFLSTQRILETIDFSYSKLAGIVPTWLIESVNENCYLRGNMLWGSISSPIVQPNLTRLDLSINNISGEIPKDFFAHLPSLSNLNISHNFLRGSIDSSIGSSGTLVGLDLSFNQLSGKLPLNLSNKLLTLDLSNNNLSGTLPTNLTSGRAIWYLKLSRNNLEGPLLSQNFYLPNLQSLHLDHNAFHGTVPENLLLYSPTLTVLNIGYNYLSGVIPREIGKLPNLQVLIFKENQFEGNIPHELCELQQLAILDLSLNNLQGAIPPCFNNNSAWVNGTSATITYLPIENGEWNYVEVVYFDKGNEYGYSGLILSLLTGIDLSSNQISGSIPMEMGLLKGLIVLNISNNHLTGIIPNSFSQLQDIEALDLSQNKLTGRLPPSLSLLTFLGIFSIADNDIEGRVPTDGHLSTFGESSYVGNPKLCGFAGKACYDQVSSMPQGDEDNEDAKSGWEGNKLVLYGLIAVGFTVGFWGALAFVFLNKKWGIMCFEAMDEVIHHLLWKCYPIPKGTFNLLPKP</sequence>
<dbReference type="OMA" id="IMCFEAM"/>
<dbReference type="Pfam" id="PF00560">
    <property type="entry name" value="LRR_1"/>
    <property type="match status" value="3"/>
</dbReference>
<dbReference type="InterPro" id="IPR001611">
    <property type="entry name" value="Leu-rich_rpt"/>
</dbReference>
<dbReference type="SUPFAM" id="SSF52058">
    <property type="entry name" value="L domain-like"/>
    <property type="match status" value="2"/>
</dbReference>
<evidence type="ECO:0000256" key="6">
    <source>
        <dbReference type="ARBA" id="ARBA00022729"/>
    </source>
</evidence>
<dbReference type="PANTHER" id="PTHR48062">
    <property type="entry name" value="RECEPTOR-LIKE PROTEIN 14"/>
    <property type="match status" value="1"/>
</dbReference>
<comment type="similarity">
    <text evidence="2">Belongs to the RLP family.</text>
</comment>
<reference evidence="14" key="1">
    <citation type="journal article" date="2013" name="Science">
        <title>The Amborella genome and the evolution of flowering plants.</title>
        <authorList>
            <consortium name="Amborella Genome Project"/>
        </authorList>
    </citation>
    <scope>NUCLEOTIDE SEQUENCE [LARGE SCALE GENOMIC DNA]</scope>
</reference>
<dbReference type="EMBL" id="KI393735">
    <property type="protein sequence ID" value="ERN07538.1"/>
    <property type="molecule type" value="Genomic_DNA"/>
</dbReference>
<feature type="transmembrane region" description="Helical" evidence="11">
    <location>
        <begin position="625"/>
        <end position="648"/>
    </location>
</feature>
<evidence type="ECO:0000256" key="2">
    <source>
        <dbReference type="ARBA" id="ARBA00009592"/>
    </source>
</evidence>
<keyword evidence="5 11" id="KW-0812">Transmembrane</keyword>
<evidence type="ECO:0000313" key="14">
    <source>
        <dbReference type="Proteomes" id="UP000017836"/>
    </source>
</evidence>
<feature type="domain" description="Disease resistance R13L4/SHOC-2-like LRR" evidence="12">
    <location>
        <begin position="8"/>
        <end position="258"/>
    </location>
</feature>
<evidence type="ECO:0000256" key="4">
    <source>
        <dbReference type="ARBA" id="ARBA00022614"/>
    </source>
</evidence>
<evidence type="ECO:0000256" key="9">
    <source>
        <dbReference type="ARBA" id="ARBA00023136"/>
    </source>
</evidence>
<protein>
    <recommendedName>
        <fullName evidence="12">Disease resistance R13L4/SHOC-2-like LRR domain-containing protein</fullName>
    </recommendedName>
</protein>
<evidence type="ECO:0000256" key="1">
    <source>
        <dbReference type="ARBA" id="ARBA00004162"/>
    </source>
</evidence>
<dbReference type="eggNOG" id="KOG0619">
    <property type="taxonomic scope" value="Eukaryota"/>
</dbReference>
<keyword evidence="14" id="KW-1185">Reference proteome</keyword>
<evidence type="ECO:0000256" key="10">
    <source>
        <dbReference type="ARBA" id="ARBA00023180"/>
    </source>
</evidence>
<keyword evidence="4" id="KW-0433">Leucine-rich repeat</keyword>
<dbReference type="FunFam" id="3.80.10.10:FF:000041">
    <property type="entry name" value="LRR receptor-like serine/threonine-protein kinase ERECTA"/>
    <property type="match status" value="1"/>
</dbReference>
<dbReference type="AlphaFoldDB" id="W1PHR8"/>
<dbReference type="Proteomes" id="UP000017836">
    <property type="component" value="Unassembled WGS sequence"/>
</dbReference>
<evidence type="ECO:0000256" key="3">
    <source>
        <dbReference type="ARBA" id="ARBA00022475"/>
    </source>
</evidence>
<dbReference type="STRING" id="13333.W1PHR8"/>
<dbReference type="Gene3D" id="3.80.10.10">
    <property type="entry name" value="Ribonuclease Inhibitor"/>
    <property type="match status" value="2"/>
</dbReference>
<keyword evidence="9 11" id="KW-0472">Membrane</keyword>
<evidence type="ECO:0000256" key="5">
    <source>
        <dbReference type="ARBA" id="ARBA00022692"/>
    </source>
</evidence>
<dbReference type="GO" id="GO:0005886">
    <property type="term" value="C:plasma membrane"/>
    <property type="evidence" value="ECO:0007669"/>
    <property type="project" value="UniProtKB-SubCell"/>
</dbReference>
<evidence type="ECO:0000256" key="7">
    <source>
        <dbReference type="ARBA" id="ARBA00022737"/>
    </source>
</evidence>
<keyword evidence="3" id="KW-1003">Cell membrane</keyword>
<keyword evidence="10" id="KW-0325">Glycoprotein</keyword>
<dbReference type="Pfam" id="PF13855">
    <property type="entry name" value="LRR_8"/>
    <property type="match status" value="2"/>
</dbReference>
<comment type="subcellular location">
    <subcellularLocation>
        <location evidence="1">Cell membrane</location>
        <topology evidence="1">Single-pass membrane protein</topology>
    </subcellularLocation>
</comment>
<accession>W1PHR8</accession>
<dbReference type="Pfam" id="PF23598">
    <property type="entry name" value="LRR_14"/>
    <property type="match status" value="1"/>
</dbReference>
<evidence type="ECO:0000256" key="11">
    <source>
        <dbReference type="SAM" id="Phobius"/>
    </source>
</evidence>
<dbReference type="InterPro" id="IPR055414">
    <property type="entry name" value="LRR_R13L4/SHOC2-like"/>
</dbReference>
<evidence type="ECO:0000313" key="13">
    <source>
        <dbReference type="EMBL" id="ERN07538.1"/>
    </source>
</evidence>
<dbReference type="FunFam" id="3.80.10.10:FF:000095">
    <property type="entry name" value="LRR receptor-like serine/threonine-protein kinase GSO1"/>
    <property type="match status" value="1"/>
</dbReference>
<dbReference type="InterPro" id="IPR051502">
    <property type="entry name" value="RLP_Defense_Trigger"/>
</dbReference>
<dbReference type="PANTHER" id="PTHR48062:SF52">
    <property type="entry name" value="RECEPTOR-LIKE PROTEIN 8-RELATED"/>
    <property type="match status" value="1"/>
</dbReference>
<keyword evidence="7" id="KW-0677">Repeat</keyword>
<dbReference type="FunFam" id="3.80.10.10:FF:000111">
    <property type="entry name" value="LRR receptor-like serine/threonine-protein kinase ERECTA"/>
    <property type="match status" value="1"/>
</dbReference>
<keyword evidence="6" id="KW-0732">Signal</keyword>
<dbReference type="Gramene" id="ERN07538">
    <property type="protein sequence ID" value="ERN07538"/>
    <property type="gene ID" value="AMTR_s00154p00050400"/>
</dbReference>
<evidence type="ECO:0000259" key="12">
    <source>
        <dbReference type="Pfam" id="PF23598"/>
    </source>
</evidence>
<dbReference type="PRINTS" id="PR00019">
    <property type="entry name" value="LEURICHRPT"/>
</dbReference>
<name>W1PHR8_AMBTC</name>
<keyword evidence="8 11" id="KW-1133">Transmembrane helix</keyword>
<organism evidence="13 14">
    <name type="scientific">Amborella trichopoda</name>
    <dbReference type="NCBI Taxonomy" id="13333"/>
    <lineage>
        <taxon>Eukaryota</taxon>
        <taxon>Viridiplantae</taxon>
        <taxon>Streptophyta</taxon>
        <taxon>Embryophyta</taxon>
        <taxon>Tracheophyta</taxon>
        <taxon>Spermatophyta</taxon>
        <taxon>Magnoliopsida</taxon>
        <taxon>Amborellales</taxon>
        <taxon>Amborellaceae</taxon>
        <taxon>Amborella</taxon>
    </lineage>
</organism>
<dbReference type="InterPro" id="IPR032675">
    <property type="entry name" value="LRR_dom_sf"/>
</dbReference>
<evidence type="ECO:0000256" key="8">
    <source>
        <dbReference type="ARBA" id="ARBA00022989"/>
    </source>
</evidence>
<dbReference type="InterPro" id="IPR003591">
    <property type="entry name" value="Leu-rich_rpt_typical-subtyp"/>
</dbReference>
<proteinExistence type="inferred from homology"/>
<gene>
    <name evidence="13" type="ORF">AMTR_s00154p00050400</name>
</gene>
<dbReference type="HOGENOM" id="CLU_000288_22_9_1"/>
<dbReference type="SMART" id="SM00369">
    <property type="entry name" value="LRR_TYP"/>
    <property type="match status" value="9"/>
</dbReference>